<gene>
    <name evidence="1" type="ORF">PLEOSDRAFT_1096536</name>
</gene>
<accession>A0A067P021</accession>
<sequence>MGQRHHIWLIAKVVPRDSTDNKAYYRSLGGFHNQWCYGRLPSRAVRRFVDLAKQKDNAEIIQIELDEMQNKYSRNANIKQMPSCPCPYTQFLLGLACCVDLDDFIPTYVSGHSYDGCLLPATTRGSFDHGPDDGISVIDVTDPMNPAYCHVLSNRPLPAEGYIRSYYAYPADDSENRDSELEKDIATLIASLDDAKVVTTEMLAEAWPREYGRAGGGSETDEVADPSDQPALAEDNIVPQLADLVVGPAVKQSIAQGNFDELEKLVWIPEKAKLIKAALREIDPFPDAAIPLLRRVCEVESQTNKNELDLTGLPLSSDQILDFVSQHSDIQYLRLSSMPHVTIDTVRKLLTLVPSISHLTLLGTSIANESILELLAGEPKLFYNMEALIHPVLLTYAKKAPYKAAFTFPGISGASIGGCPALPFFTPQRIVQVFSDFLRGILRNEMSMARKALLFGAMGSSMLALACLASDRTQGQKWSERRVPILPLFCDGFFNGEGWALIVSDSVYSFCRLLDREAEGSDKDFLDLDGFLSAMRAEGRPAPLPASVSELKGFIAEAKLQAMNVESVEEALQELQMYVNSTP</sequence>
<protein>
    <submittedName>
        <fullName evidence="1">Uncharacterized protein</fullName>
    </submittedName>
</protein>
<evidence type="ECO:0000313" key="1">
    <source>
        <dbReference type="EMBL" id="KDQ29211.1"/>
    </source>
</evidence>
<dbReference type="Gene3D" id="3.80.10.10">
    <property type="entry name" value="Ribonuclease Inhibitor"/>
    <property type="match status" value="1"/>
</dbReference>
<evidence type="ECO:0000313" key="2">
    <source>
        <dbReference type="Proteomes" id="UP000027073"/>
    </source>
</evidence>
<dbReference type="Proteomes" id="UP000027073">
    <property type="component" value="Unassembled WGS sequence"/>
</dbReference>
<name>A0A067P021_PLEO1</name>
<dbReference type="VEuPathDB" id="FungiDB:PLEOSDRAFT_1096536"/>
<dbReference type="HOGENOM" id="CLU_017203_0_0_1"/>
<dbReference type="AlphaFoldDB" id="A0A067P021"/>
<dbReference type="InterPro" id="IPR032675">
    <property type="entry name" value="LRR_dom_sf"/>
</dbReference>
<proteinExistence type="predicted"/>
<dbReference type="OrthoDB" id="3515175at2759"/>
<dbReference type="InParanoid" id="A0A067P021"/>
<organism evidence="1 2">
    <name type="scientific">Pleurotus ostreatus (strain PC15)</name>
    <name type="common">Oyster mushroom</name>
    <dbReference type="NCBI Taxonomy" id="1137138"/>
    <lineage>
        <taxon>Eukaryota</taxon>
        <taxon>Fungi</taxon>
        <taxon>Dikarya</taxon>
        <taxon>Basidiomycota</taxon>
        <taxon>Agaricomycotina</taxon>
        <taxon>Agaricomycetes</taxon>
        <taxon>Agaricomycetidae</taxon>
        <taxon>Agaricales</taxon>
        <taxon>Pleurotineae</taxon>
        <taxon>Pleurotaceae</taxon>
        <taxon>Pleurotus</taxon>
    </lineage>
</organism>
<dbReference type="STRING" id="1137138.A0A067P021"/>
<reference evidence="2" key="1">
    <citation type="journal article" date="2014" name="Proc. Natl. Acad. Sci. U.S.A.">
        <title>Extensive sampling of basidiomycete genomes demonstrates inadequacy of the white-rot/brown-rot paradigm for wood decay fungi.</title>
        <authorList>
            <person name="Riley R."/>
            <person name="Salamov A.A."/>
            <person name="Brown D.W."/>
            <person name="Nagy L.G."/>
            <person name="Floudas D."/>
            <person name="Held B.W."/>
            <person name="Levasseur A."/>
            <person name="Lombard V."/>
            <person name="Morin E."/>
            <person name="Otillar R."/>
            <person name="Lindquist E.A."/>
            <person name="Sun H."/>
            <person name="LaButti K.M."/>
            <person name="Schmutz J."/>
            <person name="Jabbour D."/>
            <person name="Luo H."/>
            <person name="Baker S.E."/>
            <person name="Pisabarro A.G."/>
            <person name="Walton J.D."/>
            <person name="Blanchette R.A."/>
            <person name="Henrissat B."/>
            <person name="Martin F."/>
            <person name="Cullen D."/>
            <person name="Hibbett D.S."/>
            <person name="Grigoriev I.V."/>
        </authorList>
    </citation>
    <scope>NUCLEOTIDE SEQUENCE [LARGE SCALE GENOMIC DNA]</scope>
    <source>
        <strain evidence="2">PC15</strain>
    </source>
</reference>
<dbReference type="EMBL" id="KL198007">
    <property type="protein sequence ID" value="KDQ29211.1"/>
    <property type="molecule type" value="Genomic_DNA"/>
</dbReference>